<dbReference type="eggNOG" id="COG0438">
    <property type="taxonomic scope" value="Bacteria"/>
</dbReference>
<feature type="domain" description="Stealth protein CR4 conserved region 4" evidence="7">
    <location>
        <begin position="444"/>
        <end position="492"/>
    </location>
</feature>
<dbReference type="InterPro" id="IPR021520">
    <property type="entry name" value="Stealth_CR2"/>
</dbReference>
<dbReference type="InterPro" id="IPR047141">
    <property type="entry name" value="Stealth"/>
</dbReference>
<reference evidence="8 9" key="1">
    <citation type="journal article" date="2014" name="Genome Announc.">
        <title>Draft Genome Sequence of Propane- and Butane-Oxidizing Actinobacterium Rhodococcus ruber IEGM 231.</title>
        <authorList>
            <person name="Ivshina I.B."/>
            <person name="Kuyukina M.S."/>
            <person name="Krivoruchko A.V."/>
            <person name="Barbe V."/>
            <person name="Fischer C."/>
        </authorList>
    </citation>
    <scope>NUCLEOTIDE SEQUENCE [LARGE SCALE GENOMIC DNA]</scope>
</reference>
<evidence type="ECO:0000259" key="7">
    <source>
        <dbReference type="Pfam" id="PF17103"/>
    </source>
</evidence>
<sequence>MWFRDRYAIPISTTTPRQAMLEDLQFVRRVLDDAGIDYLLVRGDGTRPVLAVDWADRKELRAALVGACTDEPFYSKTVGAKRHRPVLVADGRLSYSSKARIFRLFRPRVELTSGLRYGASNGVQIELWSHTDDEILLPRENALTRRSVLRDEVTRGTVERYGQTWPTIEGMFAAHPSDVPFEIDLVFSWVDGSSKEWQAERAKRLQNYVVGEGDDSPARFRQIDELKYALRSVHMYAPWIRRIFVATDSDRPDWLADDGQVTFVRSEEFFADRSVLPTHNSQAVECQLHHIPGLSEHFLYSNDDMFFGRPVDPQMFFSGGGVTKFIEADTRIGLGRNHKKRSGFENAARVNRRLLEERFGVTITRHLEHTPVPLRKSIMAEMEREFADEFAATAASTFRAAENISVTNSFYHYYALMTGRAVQQTAARVKYVDTTVKSGLRELDTLLAKRTTDLFCLNDGSTPEVDLELRTAKVTQFLERYYPIPAPWETDYPGRS</sequence>
<evidence type="ECO:0000256" key="2">
    <source>
        <dbReference type="ARBA" id="ARBA00022679"/>
    </source>
</evidence>
<evidence type="ECO:0000259" key="6">
    <source>
        <dbReference type="Pfam" id="PF17102"/>
    </source>
</evidence>
<feature type="domain" description="Stealth protein CR3 conserved region 3" evidence="6">
    <location>
        <begin position="369"/>
        <end position="415"/>
    </location>
</feature>
<organism evidence="8 9">
    <name type="scientific">Rhodococcus ruber</name>
    <dbReference type="NCBI Taxonomy" id="1830"/>
    <lineage>
        <taxon>Bacteria</taxon>
        <taxon>Bacillati</taxon>
        <taxon>Actinomycetota</taxon>
        <taxon>Actinomycetes</taxon>
        <taxon>Mycobacteriales</taxon>
        <taxon>Nocardiaceae</taxon>
        <taxon>Rhodococcus</taxon>
    </lineage>
</organism>
<evidence type="ECO:0000256" key="3">
    <source>
        <dbReference type="ARBA" id="ARBA00023169"/>
    </source>
</evidence>
<dbReference type="Pfam" id="PF17102">
    <property type="entry name" value="Stealth_CR3"/>
    <property type="match status" value="1"/>
</dbReference>
<dbReference type="RefSeq" id="WP_040275755.1">
    <property type="nucleotide sequence ID" value="NZ_JAJNCM010000017.1"/>
</dbReference>
<evidence type="ECO:0000259" key="5">
    <source>
        <dbReference type="Pfam" id="PF17101"/>
    </source>
</evidence>
<feature type="domain" description="Stealth protein CR1 conserved region 1" evidence="5">
    <location>
        <begin position="181"/>
        <end position="208"/>
    </location>
</feature>
<keyword evidence="2 8" id="KW-0808">Transferase</keyword>
<evidence type="ECO:0000256" key="1">
    <source>
        <dbReference type="ARBA" id="ARBA00007583"/>
    </source>
</evidence>
<keyword evidence="3" id="KW-0270">Exopolysaccharide synthesis</keyword>
<dbReference type="AlphaFoldDB" id="A0A098BXR2"/>
<accession>A0A098BXR2</accession>
<feature type="domain" description="Stealth protein CR2 conserved region 2" evidence="4">
    <location>
        <begin position="219"/>
        <end position="322"/>
    </location>
</feature>
<evidence type="ECO:0000259" key="4">
    <source>
        <dbReference type="Pfam" id="PF11380"/>
    </source>
</evidence>
<dbReference type="EMBL" id="CCSD01000112">
    <property type="protein sequence ID" value="CDZ92511.1"/>
    <property type="molecule type" value="Genomic_DNA"/>
</dbReference>
<dbReference type="Pfam" id="PF17103">
    <property type="entry name" value="Stealth_CR4"/>
    <property type="match status" value="1"/>
</dbReference>
<dbReference type="InterPro" id="IPR031358">
    <property type="entry name" value="Stealth_CR1"/>
</dbReference>
<evidence type="ECO:0000313" key="8">
    <source>
        <dbReference type="EMBL" id="CDZ92511.1"/>
    </source>
</evidence>
<name>A0A098BXR2_9NOCA</name>
<protein>
    <submittedName>
        <fullName evidence="8">Exopolysaccharide phosphotransferase CpsY</fullName>
        <ecNumber evidence="8">2.7.-.-</ecNumber>
    </submittedName>
</protein>
<gene>
    <name evidence="8" type="primary">cpsY</name>
    <name evidence="8" type="ORF">RHRU231_960040</name>
</gene>
<dbReference type="InterPro" id="IPR031356">
    <property type="entry name" value="Stealth_CR4"/>
</dbReference>
<dbReference type="Pfam" id="PF17101">
    <property type="entry name" value="Stealth_CR1"/>
    <property type="match status" value="1"/>
</dbReference>
<comment type="similarity">
    <text evidence="1">Belongs to the stealth family.</text>
</comment>
<dbReference type="Proteomes" id="UP000042997">
    <property type="component" value="Unassembled WGS sequence"/>
</dbReference>
<dbReference type="OrthoDB" id="9776077at2"/>
<dbReference type="PANTHER" id="PTHR24045">
    <property type="match status" value="1"/>
</dbReference>
<dbReference type="PANTHER" id="PTHR24045:SF0">
    <property type="entry name" value="N-ACETYLGLUCOSAMINE-1-PHOSPHOTRANSFERASE SUBUNITS ALPHA_BETA"/>
    <property type="match status" value="1"/>
</dbReference>
<dbReference type="EC" id="2.7.-.-" evidence="8"/>
<dbReference type="Pfam" id="PF11380">
    <property type="entry name" value="Stealth_CR2"/>
    <property type="match status" value="1"/>
</dbReference>
<proteinExistence type="inferred from homology"/>
<dbReference type="InterPro" id="IPR031357">
    <property type="entry name" value="Stealth_CR3"/>
</dbReference>
<evidence type="ECO:0000313" key="9">
    <source>
        <dbReference type="Proteomes" id="UP000042997"/>
    </source>
</evidence>
<dbReference type="GO" id="GO:0000271">
    <property type="term" value="P:polysaccharide biosynthetic process"/>
    <property type="evidence" value="ECO:0007669"/>
    <property type="project" value="UniProtKB-KW"/>
</dbReference>
<dbReference type="GO" id="GO:0016772">
    <property type="term" value="F:transferase activity, transferring phosphorus-containing groups"/>
    <property type="evidence" value="ECO:0007669"/>
    <property type="project" value="InterPro"/>
</dbReference>